<dbReference type="GO" id="GO:0005581">
    <property type="term" value="C:collagen trimer"/>
    <property type="evidence" value="ECO:0007669"/>
    <property type="project" value="UniProtKB-KW"/>
</dbReference>
<evidence type="ECO:0000256" key="1">
    <source>
        <dbReference type="SAM" id="SignalP"/>
    </source>
</evidence>
<feature type="chain" id="PRO_5003253394" evidence="1">
    <location>
        <begin position="27"/>
        <end position="184"/>
    </location>
</feature>
<dbReference type="AlphaFoldDB" id="F0J8T3"/>
<feature type="non-terminal residue" evidence="2">
    <location>
        <position position="184"/>
    </location>
</feature>
<organism evidence="2">
    <name type="scientific">Amblyomma variegatum</name>
    <name type="common">Tropical bont tick</name>
    <dbReference type="NCBI Taxonomy" id="34610"/>
    <lineage>
        <taxon>Eukaryota</taxon>
        <taxon>Metazoa</taxon>
        <taxon>Ecdysozoa</taxon>
        <taxon>Arthropoda</taxon>
        <taxon>Chelicerata</taxon>
        <taxon>Arachnida</taxon>
        <taxon>Acari</taxon>
        <taxon>Parasitiformes</taxon>
        <taxon>Ixodida</taxon>
        <taxon>Ixodoidea</taxon>
        <taxon>Ixodidae</taxon>
        <taxon>Amblyomminae</taxon>
        <taxon>Amblyomma</taxon>
    </lineage>
</organism>
<name>F0J8T3_AMBVA</name>
<keyword evidence="1" id="KW-0732">Signal</keyword>
<accession>F0J8T3</accession>
<feature type="signal peptide" evidence="1">
    <location>
        <begin position="1"/>
        <end position="26"/>
    </location>
</feature>
<reference evidence="2" key="1">
    <citation type="journal article" date="2011" name="BMC Genomics">
        <title>A further insight into the sialome of the tropical bont tick, Amblyomma variegatum.</title>
        <authorList>
            <person name="Ribeiro J.M."/>
            <person name="Anderson J.M."/>
            <person name="Manoukis N.C."/>
            <person name="Meng Z."/>
            <person name="Francishetti I.M."/>
        </authorList>
    </citation>
    <scope>NUCLEOTIDE SEQUENCE</scope>
    <source>
        <strain evidence="2">Amb_var-874</strain>
        <tissue evidence="2">Salivary gland</tissue>
    </source>
</reference>
<evidence type="ECO:0000313" key="2">
    <source>
        <dbReference type="EMBL" id="DAA34284.1"/>
    </source>
</evidence>
<keyword evidence="2" id="KW-0176">Collagen</keyword>
<dbReference type="EMBL" id="BK007284">
    <property type="protein sequence ID" value="DAA34284.1"/>
    <property type="molecule type" value="mRNA"/>
</dbReference>
<protein>
    <submittedName>
        <fullName evidence="2">Hypothetical collagen-like secreted protein</fullName>
    </submittedName>
</protein>
<sequence>MAARISLPKMIVTLLLLISRGSLVTADAPQCPKMACLLSDAGKVCGPKCSCLRMDGQEHKGQGLCGVSGDERQPHITPVQAYATGAQIKGGPSNAAGTEEALLAQYEGSIQVPSQSPYGPGMAGTSDSYYEPGLPGTPQSIPGTGFQGMQQGPYGVGAPDMYPTTYGAGNQGMHAGRYAGGNHQ</sequence>
<proteinExistence type="evidence at transcript level"/>